<feature type="compositionally biased region" description="Basic residues" evidence="1">
    <location>
        <begin position="326"/>
        <end position="335"/>
    </location>
</feature>
<sequence>MPEKILWCEYAVRKAHMKNPLIPGKISCGVCNNKLYEQSEFPPGVEMPGANESATIEIDESPAPAKTSIGVKASRPLPTSFGTPQKAQFVSAGDRQAWKSKIQGKSKEPTDAEADRARMIKGQATTKHKAPLNKQLYQCRVTAYRVDYETDEDGMRYYKSSAHLHGWDHTIFPDDVENMDKLLNLLLSAQVRIKLDYAKKYEPNFTSEIVKNVPHAVNSDVANSSDANTIFMSELAIFPLVKNGTRPQHQVIIAFEKYIDDIEFTRDPDPETPSKKKPRTPASSRVRAPKIKKEKEKEKEKAHIPALKHSKKEPVIKEEPETYIPAKKHGHKRTFSKVDGQKVDGQKVDEQEIDEQQRMDELDKIRDELDEDEDEDLPTLQELAEEAAVGKVKLILRNRPTLNYKE</sequence>
<comment type="caution">
    <text evidence="2">The sequence shown here is derived from an EMBL/GenBank/DDBJ whole genome shotgun (WGS) entry which is preliminary data.</text>
</comment>
<dbReference type="Proteomes" id="UP000447873">
    <property type="component" value="Unassembled WGS sequence"/>
</dbReference>
<proteinExistence type="predicted"/>
<protein>
    <submittedName>
        <fullName evidence="2">Uncharacterized protein</fullName>
    </submittedName>
</protein>
<dbReference type="AlphaFoldDB" id="A0A8H3YX43"/>
<organism evidence="2 3">
    <name type="scientific">Venturia inaequalis</name>
    <name type="common">Apple scab fungus</name>
    <dbReference type="NCBI Taxonomy" id="5025"/>
    <lineage>
        <taxon>Eukaryota</taxon>
        <taxon>Fungi</taxon>
        <taxon>Dikarya</taxon>
        <taxon>Ascomycota</taxon>
        <taxon>Pezizomycotina</taxon>
        <taxon>Dothideomycetes</taxon>
        <taxon>Pleosporomycetidae</taxon>
        <taxon>Venturiales</taxon>
        <taxon>Venturiaceae</taxon>
        <taxon>Venturia</taxon>
    </lineage>
</organism>
<evidence type="ECO:0000313" key="2">
    <source>
        <dbReference type="EMBL" id="KAE9972206.1"/>
    </source>
</evidence>
<gene>
    <name evidence="2" type="ORF">EG328_005131</name>
</gene>
<feature type="compositionally biased region" description="Basic and acidic residues" evidence="1">
    <location>
        <begin position="264"/>
        <end position="274"/>
    </location>
</feature>
<dbReference type="EMBL" id="WNWS01000276">
    <property type="protein sequence ID" value="KAE9972206.1"/>
    <property type="molecule type" value="Genomic_DNA"/>
</dbReference>
<feature type="compositionally biased region" description="Basic and acidic residues" evidence="1">
    <location>
        <begin position="291"/>
        <end position="303"/>
    </location>
</feature>
<reference evidence="2 3" key="1">
    <citation type="submission" date="2018-12" db="EMBL/GenBank/DDBJ databases">
        <title>Venturia inaequalis Genome Resource.</title>
        <authorList>
            <person name="Lichtner F.J."/>
        </authorList>
    </citation>
    <scope>NUCLEOTIDE SEQUENCE [LARGE SCALE GENOMIC DNA]</scope>
    <source>
        <strain evidence="2 3">120213</strain>
    </source>
</reference>
<evidence type="ECO:0000256" key="1">
    <source>
        <dbReference type="SAM" id="MobiDB-lite"/>
    </source>
</evidence>
<feature type="compositionally biased region" description="Basic and acidic residues" evidence="1">
    <location>
        <begin position="339"/>
        <end position="367"/>
    </location>
</feature>
<feature type="region of interest" description="Disordered" evidence="1">
    <location>
        <begin position="264"/>
        <end position="376"/>
    </location>
</feature>
<accession>A0A8H3YX43</accession>
<name>A0A8H3YX43_VENIN</name>
<feature type="region of interest" description="Disordered" evidence="1">
    <location>
        <begin position="59"/>
        <end position="84"/>
    </location>
</feature>
<evidence type="ECO:0000313" key="3">
    <source>
        <dbReference type="Proteomes" id="UP000447873"/>
    </source>
</evidence>